<dbReference type="AlphaFoldDB" id="A0A1I4EBZ7"/>
<name>A0A1I4EBZ7_9PROT</name>
<evidence type="ECO:0000313" key="3">
    <source>
        <dbReference type="Proteomes" id="UP000199473"/>
    </source>
</evidence>
<dbReference type="Pfam" id="PF01177">
    <property type="entry name" value="Asp_Glu_race"/>
    <property type="match status" value="1"/>
</dbReference>
<dbReference type="Proteomes" id="UP000199473">
    <property type="component" value="Unassembled WGS sequence"/>
</dbReference>
<accession>A0A1I4EBZ7</accession>
<dbReference type="InterPro" id="IPR053714">
    <property type="entry name" value="Iso_Racemase_Enz_sf"/>
</dbReference>
<reference evidence="2 3" key="1">
    <citation type="submission" date="2016-10" db="EMBL/GenBank/DDBJ databases">
        <authorList>
            <person name="de Groot N.N."/>
        </authorList>
    </citation>
    <scope>NUCLEOTIDE SEQUENCE [LARGE SCALE GENOMIC DNA]</scope>
    <source>
        <strain evidence="2 3">DSM 19981</strain>
    </source>
</reference>
<dbReference type="OrthoDB" id="9791723at2"/>
<gene>
    <name evidence="2" type="ORF">SAMN02745775_11560</name>
</gene>
<dbReference type="PANTHER" id="PTHR28047">
    <property type="entry name" value="PROTEIN DCG1"/>
    <property type="match status" value="1"/>
</dbReference>
<dbReference type="InterPro" id="IPR015942">
    <property type="entry name" value="Asp/Glu/hydantoin_racemase"/>
</dbReference>
<keyword evidence="3" id="KW-1185">Reference proteome</keyword>
<organism evidence="2 3">
    <name type="scientific">Falsiroseomonas stagni DSM 19981</name>
    <dbReference type="NCBI Taxonomy" id="1123062"/>
    <lineage>
        <taxon>Bacteria</taxon>
        <taxon>Pseudomonadati</taxon>
        <taxon>Pseudomonadota</taxon>
        <taxon>Alphaproteobacteria</taxon>
        <taxon>Acetobacterales</taxon>
        <taxon>Roseomonadaceae</taxon>
        <taxon>Falsiroseomonas</taxon>
    </lineage>
</organism>
<proteinExistence type="inferred from homology"/>
<evidence type="ECO:0000256" key="1">
    <source>
        <dbReference type="ARBA" id="ARBA00038414"/>
    </source>
</evidence>
<evidence type="ECO:0000313" key="2">
    <source>
        <dbReference type="EMBL" id="SFL03308.1"/>
    </source>
</evidence>
<dbReference type="Gene3D" id="3.40.50.12500">
    <property type="match status" value="1"/>
</dbReference>
<dbReference type="InterPro" id="IPR052186">
    <property type="entry name" value="Hydantoin_racemase-like"/>
</dbReference>
<dbReference type="PANTHER" id="PTHR28047:SF5">
    <property type="entry name" value="PROTEIN DCG1"/>
    <property type="match status" value="1"/>
</dbReference>
<protein>
    <submittedName>
        <fullName evidence="2">Allantoin racemase</fullName>
    </submittedName>
</protein>
<dbReference type="RefSeq" id="WP_092962789.1">
    <property type="nucleotide sequence ID" value="NZ_FOSQ01000015.1"/>
</dbReference>
<dbReference type="GO" id="GO:0047661">
    <property type="term" value="F:amino-acid racemase activity"/>
    <property type="evidence" value="ECO:0007669"/>
    <property type="project" value="InterPro"/>
</dbReference>
<dbReference type="EMBL" id="FOSQ01000015">
    <property type="protein sequence ID" value="SFL03308.1"/>
    <property type="molecule type" value="Genomic_DNA"/>
</dbReference>
<sequence>MKIGLVGATQAAVAGLGAPAELAAIAAPGTVIQAFPTRMPVFAHSPLEFAMQALNTAEAGVAAAAAGCDALVINSFSDYGIAALKAAVDIPVIGAAEATLRFVPTLGPRFSIVTVWPPSLDYMPRQVMRDAGAEGGCVRIRHVGTEEVVAGSARPDGYVSALQHAEGDIVARIQAACDAAAAEDGVDAIILGCTCMSPIAARLRSRLPILNPLAVALKVAEMQAVLGLRPAAAALRRLPSLARLSQMVAAGAVLGSDGDCAVCAVAAAAE</sequence>
<dbReference type="STRING" id="1123062.SAMN02745775_11560"/>
<comment type="similarity">
    <text evidence="1">Belongs to the HyuE racemase family.</text>
</comment>